<proteinExistence type="predicted"/>
<keyword evidence="3" id="KW-1185">Reference proteome</keyword>
<gene>
    <name evidence="2" type="ORF">JFY56_00045</name>
</gene>
<sequence length="375" mass="43297">MCQWLIYGKSPSLDTLWDEELNVGRSPATIEAIMALEFRLQIVLPDWLRQLYSRYDGGAVRMARGASLQEPENWLKADWLIPRGRLFSIGEIFSFAELRLLEDYKDDAFSTIAADDSRLIAIAMDEGTTTLCLDYSDSKHAVTPRIVLTDQRRRLRVFDDVKGFLAELVDAQYWNSALESHHGPDPDPDMPWNAINWEPEAASIENFFTGAGFWSGASDAPASEELISATENRLGVQLPALLKKLYRHQDGGYTDFKLVPLFRKPSRHRHSWESAIIDRCLYGTKYLETLAEVASGFDDNEYPRSFYRMHAHCEWLVVLCSHGLDWMLCLDYRRNGPNQEPEVVLFQTFDRELEPLYRARNFNQFFGDLRRDAYE</sequence>
<feature type="domain" description="Knr4/Smi1-like" evidence="1">
    <location>
        <begin position="27"/>
        <end position="167"/>
    </location>
</feature>
<protein>
    <submittedName>
        <fullName evidence="2">SMI1/KNR4 family protein</fullName>
    </submittedName>
</protein>
<accession>A0ABS3TIW6</accession>
<evidence type="ECO:0000313" key="2">
    <source>
        <dbReference type="EMBL" id="MBO3273612.1"/>
    </source>
</evidence>
<comment type="caution">
    <text evidence="2">The sequence shown here is derived from an EMBL/GenBank/DDBJ whole genome shotgun (WGS) entry which is preliminary data.</text>
</comment>
<dbReference type="EMBL" id="JAELYA010000001">
    <property type="protein sequence ID" value="MBO3273612.1"/>
    <property type="molecule type" value="Genomic_DNA"/>
</dbReference>
<dbReference type="Proteomes" id="UP000669060">
    <property type="component" value="Unassembled WGS sequence"/>
</dbReference>
<name>A0ABS3TIW6_9PSED</name>
<feature type="domain" description="Knr4/Smi1-like" evidence="1">
    <location>
        <begin position="221"/>
        <end position="368"/>
    </location>
</feature>
<evidence type="ECO:0000259" key="1">
    <source>
        <dbReference type="SMART" id="SM00860"/>
    </source>
</evidence>
<dbReference type="Gene3D" id="3.40.1580.10">
    <property type="entry name" value="SMI1/KNR4-like"/>
    <property type="match status" value="2"/>
</dbReference>
<organism evidence="2 3">
    <name type="scientific">Pseudomonas schmalbachii</name>
    <dbReference type="NCBI Taxonomy" id="2816993"/>
    <lineage>
        <taxon>Bacteria</taxon>
        <taxon>Pseudomonadati</taxon>
        <taxon>Pseudomonadota</taxon>
        <taxon>Gammaproteobacteria</taxon>
        <taxon>Pseudomonadales</taxon>
        <taxon>Pseudomonadaceae</taxon>
        <taxon>Pseudomonas</taxon>
    </lineage>
</organism>
<dbReference type="SMART" id="SM00860">
    <property type="entry name" value="SMI1_KNR4"/>
    <property type="match status" value="2"/>
</dbReference>
<dbReference type="RefSeq" id="WP_208311448.1">
    <property type="nucleotide sequence ID" value="NZ_JAELYA010000001.1"/>
</dbReference>
<dbReference type="Pfam" id="PF09346">
    <property type="entry name" value="SMI1_KNR4"/>
    <property type="match status" value="2"/>
</dbReference>
<dbReference type="SUPFAM" id="SSF160631">
    <property type="entry name" value="SMI1/KNR4-like"/>
    <property type="match status" value="2"/>
</dbReference>
<evidence type="ECO:0000313" key="3">
    <source>
        <dbReference type="Proteomes" id="UP000669060"/>
    </source>
</evidence>
<dbReference type="InterPro" id="IPR018958">
    <property type="entry name" value="Knr4/Smi1-like_dom"/>
</dbReference>
<reference evidence="2 3" key="1">
    <citation type="submission" date="2020-12" db="EMBL/GenBank/DDBJ databases">
        <title>Pseudomonas schmalbachii sp. nov. isolated from millipede gut.</title>
        <authorList>
            <person name="Shelomi M."/>
        </authorList>
    </citation>
    <scope>NUCLEOTIDE SEQUENCE [LARGE SCALE GENOMIC DNA]</scope>
    <source>
        <strain evidence="2 3">Milli4</strain>
    </source>
</reference>
<dbReference type="InterPro" id="IPR037883">
    <property type="entry name" value="Knr4/Smi1-like_sf"/>
</dbReference>